<protein>
    <submittedName>
        <fullName evidence="2">Metallophosphoesterase</fullName>
    </submittedName>
</protein>
<dbReference type="GO" id="GO:0016791">
    <property type="term" value="F:phosphatase activity"/>
    <property type="evidence" value="ECO:0007669"/>
    <property type="project" value="TreeGrafter"/>
</dbReference>
<keyword evidence="3" id="KW-1185">Reference proteome</keyword>
<name>A0A6B2M0K3_9BACT</name>
<proteinExistence type="predicted"/>
<dbReference type="Pfam" id="PF00149">
    <property type="entry name" value="Metallophos"/>
    <property type="match status" value="1"/>
</dbReference>
<reference evidence="2 3" key="1">
    <citation type="submission" date="2020-02" db="EMBL/GenBank/DDBJ databases">
        <title>Albibacoteraceae fam. nov., the first described family within the subdivision 4 Verrucomicrobia.</title>
        <authorList>
            <person name="Xi F."/>
        </authorList>
    </citation>
    <scope>NUCLEOTIDE SEQUENCE [LARGE SCALE GENOMIC DNA]</scope>
    <source>
        <strain evidence="2 3">CK1056</strain>
    </source>
</reference>
<dbReference type="GO" id="GO:0006798">
    <property type="term" value="P:polyphosphate catabolic process"/>
    <property type="evidence" value="ECO:0007669"/>
    <property type="project" value="TreeGrafter"/>
</dbReference>
<dbReference type="EMBL" id="JAAGNX010000002">
    <property type="protein sequence ID" value="NDV62438.1"/>
    <property type="molecule type" value="Genomic_DNA"/>
</dbReference>
<dbReference type="PANTHER" id="PTHR42850">
    <property type="entry name" value="METALLOPHOSPHOESTERASE"/>
    <property type="match status" value="1"/>
</dbReference>
<evidence type="ECO:0000259" key="1">
    <source>
        <dbReference type="Pfam" id="PF00149"/>
    </source>
</evidence>
<organism evidence="2 3">
    <name type="scientific">Oceanipulchritudo coccoides</name>
    <dbReference type="NCBI Taxonomy" id="2706888"/>
    <lineage>
        <taxon>Bacteria</taxon>
        <taxon>Pseudomonadati</taxon>
        <taxon>Verrucomicrobiota</taxon>
        <taxon>Opitutia</taxon>
        <taxon>Puniceicoccales</taxon>
        <taxon>Oceanipulchritudinaceae</taxon>
        <taxon>Oceanipulchritudo</taxon>
    </lineage>
</organism>
<accession>A0A6B2M0K3</accession>
<gene>
    <name evidence="2" type="ORF">G0Q06_08255</name>
</gene>
<dbReference type="Proteomes" id="UP000478417">
    <property type="component" value="Unassembled WGS sequence"/>
</dbReference>
<dbReference type="InterPro" id="IPR004843">
    <property type="entry name" value="Calcineurin-like_PHP"/>
</dbReference>
<dbReference type="InterPro" id="IPR029052">
    <property type="entry name" value="Metallo-depent_PP-like"/>
</dbReference>
<dbReference type="GO" id="GO:0005737">
    <property type="term" value="C:cytoplasm"/>
    <property type="evidence" value="ECO:0007669"/>
    <property type="project" value="TreeGrafter"/>
</dbReference>
<feature type="domain" description="Calcineurin-like phosphoesterase" evidence="1">
    <location>
        <begin position="15"/>
        <end position="187"/>
    </location>
</feature>
<dbReference type="GO" id="GO:0000298">
    <property type="term" value="F:endopolyphosphatase activity"/>
    <property type="evidence" value="ECO:0007669"/>
    <property type="project" value="TreeGrafter"/>
</dbReference>
<sequence length="231" mass="25841">MAKLTVKCLPPCSGRTLIIGDIHGCADELETLLDAFSARKEDRIIAAGDLINRGPDSVGVLKLVRKHAIEPILGNHEMRLLKAWQKDKSSLLKSKDKPSFKKLSETDWKWIETWPHVLEIPSLKTLVVHGGFAQGVAWKKQDPEIVTRIQVLDKKGLPAKRSDAPSGRPWAESWSGPEHVYYGHTPRPHPLFHPFATGLDTGCLYGYTLTGISLPEKEIFRVHARKNYVDG</sequence>
<evidence type="ECO:0000313" key="3">
    <source>
        <dbReference type="Proteomes" id="UP000478417"/>
    </source>
</evidence>
<evidence type="ECO:0000313" key="2">
    <source>
        <dbReference type="EMBL" id="NDV62438.1"/>
    </source>
</evidence>
<dbReference type="RefSeq" id="WP_163964312.1">
    <property type="nucleotide sequence ID" value="NZ_JAAGNX010000002.1"/>
</dbReference>
<dbReference type="Gene3D" id="3.60.21.10">
    <property type="match status" value="1"/>
</dbReference>
<comment type="caution">
    <text evidence="2">The sequence shown here is derived from an EMBL/GenBank/DDBJ whole genome shotgun (WGS) entry which is preliminary data.</text>
</comment>
<dbReference type="AlphaFoldDB" id="A0A6B2M0K3"/>
<dbReference type="InterPro" id="IPR050126">
    <property type="entry name" value="Ap4A_hydrolase"/>
</dbReference>
<dbReference type="PANTHER" id="PTHR42850:SF4">
    <property type="entry name" value="ZINC-DEPENDENT ENDOPOLYPHOSPHATASE"/>
    <property type="match status" value="1"/>
</dbReference>
<dbReference type="SUPFAM" id="SSF56300">
    <property type="entry name" value="Metallo-dependent phosphatases"/>
    <property type="match status" value="1"/>
</dbReference>